<protein>
    <submittedName>
        <fullName evidence="14">Cytokine receptor common subunit gamma</fullName>
    </submittedName>
</protein>
<comment type="similarity">
    <text evidence="2">Belongs to the type I cytokine receptor family. Type 5 subfamily.</text>
</comment>
<accession>A0A6J1VHN2</accession>
<dbReference type="Pfam" id="PF21605">
    <property type="entry name" value="CRLF2-like_D2"/>
    <property type="match status" value="1"/>
</dbReference>
<dbReference type="Pfam" id="PF09240">
    <property type="entry name" value="IL6Ra-bind"/>
    <property type="match status" value="1"/>
</dbReference>
<dbReference type="GO" id="GO:0009897">
    <property type="term" value="C:external side of plasma membrane"/>
    <property type="evidence" value="ECO:0007669"/>
    <property type="project" value="TreeGrafter"/>
</dbReference>
<proteinExistence type="inferred from homology"/>
<evidence type="ECO:0000256" key="9">
    <source>
        <dbReference type="SAM" id="MobiDB-lite"/>
    </source>
</evidence>
<feature type="compositionally biased region" description="Pro residues" evidence="9">
    <location>
        <begin position="328"/>
        <end position="348"/>
    </location>
</feature>
<dbReference type="PROSITE" id="PS50853">
    <property type="entry name" value="FN3"/>
    <property type="match status" value="1"/>
</dbReference>
<dbReference type="CTD" id="3561"/>
<evidence type="ECO:0000256" key="1">
    <source>
        <dbReference type="ARBA" id="ARBA00004479"/>
    </source>
</evidence>
<dbReference type="InterPro" id="IPR048648">
    <property type="entry name" value="CRLF2-like_D2"/>
</dbReference>
<evidence type="ECO:0000256" key="3">
    <source>
        <dbReference type="ARBA" id="ARBA00022692"/>
    </source>
</evidence>
<evidence type="ECO:0000256" key="4">
    <source>
        <dbReference type="ARBA" id="ARBA00022729"/>
    </source>
</evidence>
<feature type="domain" description="Fibronectin type-III" evidence="12">
    <location>
        <begin position="122"/>
        <end position="224"/>
    </location>
</feature>
<keyword evidence="3 10" id="KW-0812">Transmembrane</keyword>
<keyword evidence="13" id="KW-1185">Reference proteome</keyword>
<keyword evidence="7 14" id="KW-0675">Receptor</keyword>
<dbReference type="Proteomes" id="UP000504612">
    <property type="component" value="Unplaced"/>
</dbReference>
<keyword evidence="5 10" id="KW-1133">Transmembrane helix</keyword>
<dbReference type="PANTHER" id="PTHR23037:SF47">
    <property type="entry name" value="INTERLEUKIN 2 RECEPTOR SUBUNIT GAMMA"/>
    <property type="match status" value="1"/>
</dbReference>
<feature type="region of interest" description="Disordered" evidence="9">
    <location>
        <begin position="317"/>
        <end position="348"/>
    </location>
</feature>
<gene>
    <name evidence="14" type="primary">IL2RG</name>
</gene>
<dbReference type="CDD" id="cd00063">
    <property type="entry name" value="FN3"/>
    <property type="match status" value="1"/>
</dbReference>
<keyword evidence="4 11" id="KW-0732">Signal</keyword>
<evidence type="ECO:0000313" key="14">
    <source>
        <dbReference type="RefSeq" id="XP_026540093.1"/>
    </source>
</evidence>
<evidence type="ECO:0000256" key="10">
    <source>
        <dbReference type="SAM" id="Phobius"/>
    </source>
</evidence>
<dbReference type="InterPro" id="IPR013783">
    <property type="entry name" value="Ig-like_fold"/>
</dbReference>
<name>A0A6J1VHN2_9SAUR</name>
<dbReference type="InterPro" id="IPR003961">
    <property type="entry name" value="FN3_dom"/>
</dbReference>
<evidence type="ECO:0000256" key="5">
    <source>
        <dbReference type="ARBA" id="ARBA00022989"/>
    </source>
</evidence>
<dbReference type="InterPro" id="IPR015321">
    <property type="entry name" value="TypeI_recpt_CBD"/>
</dbReference>
<dbReference type="GeneID" id="113423068"/>
<evidence type="ECO:0000256" key="8">
    <source>
        <dbReference type="ARBA" id="ARBA00023180"/>
    </source>
</evidence>
<reference evidence="14" key="1">
    <citation type="submission" date="2025-08" db="UniProtKB">
        <authorList>
            <consortium name="RefSeq"/>
        </authorList>
    </citation>
    <scope>IDENTIFICATION</scope>
</reference>
<evidence type="ECO:0000256" key="7">
    <source>
        <dbReference type="ARBA" id="ARBA00023170"/>
    </source>
</evidence>
<evidence type="ECO:0000313" key="13">
    <source>
        <dbReference type="Proteomes" id="UP000504612"/>
    </source>
</evidence>
<comment type="subcellular location">
    <subcellularLocation>
        <location evidence="1">Membrane</location>
        <topology evidence="1">Single-pass type I membrane protein</topology>
    </subcellularLocation>
</comment>
<organism evidence="13 14">
    <name type="scientific">Notechis scutatus</name>
    <name type="common">mainland tiger snake</name>
    <dbReference type="NCBI Taxonomy" id="8663"/>
    <lineage>
        <taxon>Eukaryota</taxon>
        <taxon>Metazoa</taxon>
        <taxon>Chordata</taxon>
        <taxon>Craniata</taxon>
        <taxon>Vertebrata</taxon>
        <taxon>Euteleostomi</taxon>
        <taxon>Lepidosauria</taxon>
        <taxon>Squamata</taxon>
        <taxon>Bifurcata</taxon>
        <taxon>Unidentata</taxon>
        <taxon>Episquamata</taxon>
        <taxon>Toxicofera</taxon>
        <taxon>Serpentes</taxon>
        <taxon>Colubroidea</taxon>
        <taxon>Elapidae</taxon>
        <taxon>Hydrophiinae</taxon>
        <taxon>Notechis</taxon>
    </lineage>
</organism>
<dbReference type="SUPFAM" id="SSF49265">
    <property type="entry name" value="Fibronectin type III"/>
    <property type="match status" value="2"/>
</dbReference>
<feature type="chain" id="PRO_5026891972" evidence="11">
    <location>
        <begin position="26"/>
        <end position="348"/>
    </location>
</feature>
<sequence>MRVLDHPGTLLGLLLLLVAPGKPTAGSPQAKVDCVCHNEDYVICDWGSQQKPDRNYSFYFWYQDVSKPSECQDYIQKDRLNVACHFSDCDLFMYLNMYLNDSQGQSVVPGALLLNTRVRAGKPFNLTFHNLSNHQLLLTWDTPYKRPVCLQHSVRFKSNKDAEFMELSTVNSMKFQIPSVDPEKRYIFYVKSKVNNNCASTDLWSEESSPAFWGKEVVTATPSLSSLVKTIVIPLASFLVLMLMLVALLQMERVRVVLMPRIPNPSKKFEELFTAYQVNFSEWAGVSKYTVESFKPNYYENICAITELLPSGGYLSVSSEPTAKSGGPPDPLPDPPPKASPDPATLPP</sequence>
<evidence type="ECO:0000256" key="2">
    <source>
        <dbReference type="ARBA" id="ARBA00008159"/>
    </source>
</evidence>
<dbReference type="KEGG" id="nss:113423068"/>
<dbReference type="RefSeq" id="XP_026540093.1">
    <property type="nucleotide sequence ID" value="XM_026684308.1"/>
</dbReference>
<feature type="signal peptide" evidence="11">
    <location>
        <begin position="1"/>
        <end position="25"/>
    </location>
</feature>
<evidence type="ECO:0000256" key="6">
    <source>
        <dbReference type="ARBA" id="ARBA00023136"/>
    </source>
</evidence>
<keyword evidence="8" id="KW-0325">Glycoprotein</keyword>
<keyword evidence="6 10" id="KW-0472">Membrane</keyword>
<dbReference type="AlphaFoldDB" id="A0A6J1VHN2"/>
<feature type="transmembrane region" description="Helical" evidence="10">
    <location>
        <begin position="231"/>
        <end position="251"/>
    </location>
</feature>
<dbReference type="PANTHER" id="PTHR23037">
    <property type="entry name" value="CYTOKINE RECEPTOR"/>
    <property type="match status" value="1"/>
</dbReference>
<evidence type="ECO:0000256" key="11">
    <source>
        <dbReference type="SAM" id="SignalP"/>
    </source>
</evidence>
<dbReference type="InterPro" id="IPR036116">
    <property type="entry name" value="FN3_sf"/>
</dbReference>
<dbReference type="GO" id="GO:0004896">
    <property type="term" value="F:cytokine receptor activity"/>
    <property type="evidence" value="ECO:0007669"/>
    <property type="project" value="TreeGrafter"/>
</dbReference>
<dbReference type="Gene3D" id="2.60.40.10">
    <property type="entry name" value="Immunoglobulins"/>
    <property type="match status" value="2"/>
</dbReference>
<evidence type="ECO:0000259" key="12">
    <source>
        <dbReference type="PROSITE" id="PS50853"/>
    </source>
</evidence>